<dbReference type="RefSeq" id="WP_188515088.1">
    <property type="nucleotide sequence ID" value="NZ_BMGD01000005.1"/>
</dbReference>
<dbReference type="Pfam" id="PF05016">
    <property type="entry name" value="ParE_toxin"/>
    <property type="match status" value="1"/>
</dbReference>
<dbReference type="Gene3D" id="3.30.2310.20">
    <property type="entry name" value="RelE-like"/>
    <property type="match status" value="1"/>
</dbReference>
<dbReference type="PANTHER" id="PTHR33755:SF6">
    <property type="entry name" value="PLASMID STABILIZATION SYSTEM PROTEIN"/>
    <property type="match status" value="1"/>
</dbReference>
<dbReference type="Proteomes" id="UP000614261">
    <property type="component" value="Unassembled WGS sequence"/>
</dbReference>
<comment type="caution">
    <text evidence="3">The sequence shown here is derived from an EMBL/GenBank/DDBJ whole genome shotgun (WGS) entry which is preliminary data.</text>
</comment>
<evidence type="ECO:0000313" key="4">
    <source>
        <dbReference type="Proteomes" id="UP000614261"/>
    </source>
</evidence>
<evidence type="ECO:0000256" key="1">
    <source>
        <dbReference type="ARBA" id="ARBA00006226"/>
    </source>
</evidence>
<gene>
    <name evidence="3" type="ORF">GCM10010833_28280</name>
</gene>
<name>A0ABQ1JLN4_9SPHN</name>
<reference evidence="4" key="1">
    <citation type="journal article" date="2019" name="Int. J. Syst. Evol. Microbiol.">
        <title>The Global Catalogue of Microorganisms (GCM) 10K type strain sequencing project: providing services to taxonomists for standard genome sequencing and annotation.</title>
        <authorList>
            <consortium name="The Broad Institute Genomics Platform"/>
            <consortium name="The Broad Institute Genome Sequencing Center for Infectious Disease"/>
            <person name="Wu L."/>
            <person name="Ma J."/>
        </authorList>
    </citation>
    <scope>NUCLEOTIDE SEQUENCE [LARGE SCALE GENOMIC DNA]</scope>
    <source>
        <strain evidence="4">CGMCC 1.12851</strain>
    </source>
</reference>
<accession>A0ABQ1JLN4</accession>
<proteinExistence type="inferred from homology"/>
<dbReference type="EMBL" id="BMGD01000005">
    <property type="protein sequence ID" value="GGB71433.1"/>
    <property type="molecule type" value="Genomic_DNA"/>
</dbReference>
<dbReference type="InterPro" id="IPR035093">
    <property type="entry name" value="RelE/ParE_toxin_dom_sf"/>
</dbReference>
<keyword evidence="4" id="KW-1185">Reference proteome</keyword>
<comment type="similarity">
    <text evidence="1">Belongs to the RelE toxin family.</text>
</comment>
<evidence type="ECO:0000313" key="3">
    <source>
        <dbReference type="EMBL" id="GGB71433.1"/>
    </source>
</evidence>
<organism evidence="3 4">
    <name type="scientific">Blastomonas aquatica</name>
    <dbReference type="NCBI Taxonomy" id="1510276"/>
    <lineage>
        <taxon>Bacteria</taxon>
        <taxon>Pseudomonadati</taxon>
        <taxon>Pseudomonadota</taxon>
        <taxon>Alphaproteobacteria</taxon>
        <taxon>Sphingomonadales</taxon>
        <taxon>Sphingomonadaceae</taxon>
        <taxon>Blastomonas</taxon>
    </lineage>
</organism>
<dbReference type="InterPro" id="IPR007712">
    <property type="entry name" value="RelE/ParE_toxin"/>
</dbReference>
<evidence type="ECO:0000256" key="2">
    <source>
        <dbReference type="ARBA" id="ARBA00022649"/>
    </source>
</evidence>
<dbReference type="PANTHER" id="PTHR33755">
    <property type="entry name" value="TOXIN PARE1-RELATED"/>
    <property type="match status" value="1"/>
</dbReference>
<dbReference type="InterPro" id="IPR051803">
    <property type="entry name" value="TA_system_RelE-like_toxin"/>
</dbReference>
<dbReference type="NCBIfam" id="TIGR02385">
    <property type="entry name" value="RelE_StbE"/>
    <property type="match status" value="1"/>
</dbReference>
<sequence length="90" mass="10397">MRLIWTIEAPADHDDIIGYIADRNLDATDRLKNLFDRCAKQLLEFPQMHRPGRVAGTREAIVHPNYLLIYSIEQDAIVITAVLHARQQYP</sequence>
<keyword evidence="2" id="KW-1277">Toxin-antitoxin system</keyword>
<protein>
    <submittedName>
        <fullName evidence="3">Addiction module antitoxin</fullName>
    </submittedName>
</protein>